<evidence type="ECO:0000313" key="3">
    <source>
        <dbReference type="Proteomes" id="UP001219525"/>
    </source>
</evidence>
<feature type="region of interest" description="Disordered" evidence="1">
    <location>
        <begin position="1"/>
        <end position="55"/>
    </location>
</feature>
<reference evidence="2" key="1">
    <citation type="submission" date="2023-03" db="EMBL/GenBank/DDBJ databases">
        <title>Massive genome expansion in bonnet fungi (Mycena s.s.) driven by repeated elements and novel gene families across ecological guilds.</title>
        <authorList>
            <consortium name="Lawrence Berkeley National Laboratory"/>
            <person name="Harder C.B."/>
            <person name="Miyauchi S."/>
            <person name="Viragh M."/>
            <person name="Kuo A."/>
            <person name="Thoen E."/>
            <person name="Andreopoulos B."/>
            <person name="Lu D."/>
            <person name="Skrede I."/>
            <person name="Drula E."/>
            <person name="Henrissat B."/>
            <person name="Morin E."/>
            <person name="Kohler A."/>
            <person name="Barry K."/>
            <person name="LaButti K."/>
            <person name="Morin E."/>
            <person name="Salamov A."/>
            <person name="Lipzen A."/>
            <person name="Mereny Z."/>
            <person name="Hegedus B."/>
            <person name="Baldrian P."/>
            <person name="Stursova M."/>
            <person name="Weitz H."/>
            <person name="Taylor A."/>
            <person name="Grigoriev I.V."/>
            <person name="Nagy L.G."/>
            <person name="Martin F."/>
            <person name="Kauserud H."/>
        </authorList>
    </citation>
    <scope>NUCLEOTIDE SEQUENCE</scope>
    <source>
        <strain evidence="2">9144</strain>
    </source>
</reference>
<proteinExistence type="predicted"/>
<dbReference type="Proteomes" id="UP001219525">
    <property type="component" value="Unassembled WGS sequence"/>
</dbReference>
<gene>
    <name evidence="2" type="ORF">GGX14DRAFT_574924</name>
</gene>
<evidence type="ECO:0000256" key="1">
    <source>
        <dbReference type="SAM" id="MobiDB-lite"/>
    </source>
</evidence>
<accession>A0AAD6Y2Q5</accession>
<organism evidence="2 3">
    <name type="scientific">Mycena pura</name>
    <dbReference type="NCBI Taxonomy" id="153505"/>
    <lineage>
        <taxon>Eukaryota</taxon>
        <taxon>Fungi</taxon>
        <taxon>Dikarya</taxon>
        <taxon>Basidiomycota</taxon>
        <taxon>Agaricomycotina</taxon>
        <taxon>Agaricomycetes</taxon>
        <taxon>Agaricomycetidae</taxon>
        <taxon>Agaricales</taxon>
        <taxon>Marasmiineae</taxon>
        <taxon>Mycenaceae</taxon>
        <taxon>Mycena</taxon>
    </lineage>
</organism>
<evidence type="ECO:0000313" key="2">
    <source>
        <dbReference type="EMBL" id="KAJ7196354.1"/>
    </source>
</evidence>
<feature type="region of interest" description="Disordered" evidence="1">
    <location>
        <begin position="327"/>
        <end position="350"/>
    </location>
</feature>
<feature type="compositionally biased region" description="Pro residues" evidence="1">
    <location>
        <begin position="1"/>
        <end position="10"/>
    </location>
</feature>
<comment type="caution">
    <text evidence="2">The sequence shown here is derived from an EMBL/GenBank/DDBJ whole genome shotgun (WGS) entry which is preliminary data.</text>
</comment>
<sequence>MASTSPPPPAEDGWLAAMDDVTPVAPRPMRKRPRIVLNGNSDDEDEDELPAAPPRPAAQTTFAAAIHCLGESKHLRPEQISDAQDALNDPPAVQGAKLILLLHEFHNRLDGLAAFKETFAVSDDTRVNINHYAAAILLSTHLTAYRGEAAKDILLNILKVNRFDLPPKIESNPADFAKLVSVVEKAFTQKRADIKKALGQSMGVGEKPPRPRGEHQSIFMLTQHLVQGTKCAVTLELAARVALMRQVYREDPSKDFWKTLDKKLRKIRDASSGDAKRITRAFQSILQTDRDAHGINDYNIPNNPKQSLQSEVDSRIDAAAADKAASLAGAAGPSGTGAGAVDGTDGVGDA</sequence>
<keyword evidence="3" id="KW-1185">Reference proteome</keyword>
<dbReference type="AlphaFoldDB" id="A0AAD6Y2Q5"/>
<name>A0AAD6Y2Q5_9AGAR</name>
<feature type="compositionally biased region" description="Gly residues" evidence="1">
    <location>
        <begin position="332"/>
        <end position="350"/>
    </location>
</feature>
<protein>
    <submittedName>
        <fullName evidence="2">Uncharacterized protein</fullName>
    </submittedName>
</protein>
<dbReference type="EMBL" id="JARJCW010000084">
    <property type="protein sequence ID" value="KAJ7196354.1"/>
    <property type="molecule type" value="Genomic_DNA"/>
</dbReference>